<dbReference type="Proteomes" id="UP000325577">
    <property type="component" value="Linkage Group LG15"/>
</dbReference>
<dbReference type="GO" id="GO:0005737">
    <property type="term" value="C:cytoplasm"/>
    <property type="evidence" value="ECO:0007669"/>
    <property type="project" value="TreeGrafter"/>
</dbReference>
<dbReference type="InterPro" id="IPR036869">
    <property type="entry name" value="J_dom_sf"/>
</dbReference>
<feature type="region of interest" description="Disordered" evidence="1">
    <location>
        <begin position="116"/>
        <end position="156"/>
    </location>
</feature>
<evidence type="ECO:0000256" key="1">
    <source>
        <dbReference type="SAM" id="MobiDB-lite"/>
    </source>
</evidence>
<dbReference type="PANTHER" id="PTHR23172">
    <property type="entry name" value="AUXILIN/CYCLIN G-ASSOCIATED KINASE-RELATED"/>
    <property type="match status" value="1"/>
</dbReference>
<feature type="compositionally biased region" description="Basic and acidic residues" evidence="1">
    <location>
        <begin position="295"/>
        <end position="304"/>
    </location>
</feature>
<dbReference type="FunFam" id="1.10.287.110:FF:000043">
    <property type="entry name" value="J-domain protein required for chloroplast accumulation response 1"/>
    <property type="match status" value="1"/>
</dbReference>
<proteinExistence type="predicted"/>
<dbReference type="GO" id="GO:0031982">
    <property type="term" value="C:vesicle"/>
    <property type="evidence" value="ECO:0007669"/>
    <property type="project" value="TreeGrafter"/>
</dbReference>
<dbReference type="GO" id="GO:0030276">
    <property type="term" value="F:clathrin binding"/>
    <property type="evidence" value="ECO:0007669"/>
    <property type="project" value="TreeGrafter"/>
</dbReference>
<keyword evidence="3" id="KW-1185">Reference proteome</keyword>
<accession>A0A5J5B8Y8</accession>
<evidence type="ECO:0000313" key="3">
    <source>
        <dbReference type="Proteomes" id="UP000325577"/>
    </source>
</evidence>
<dbReference type="OrthoDB" id="1717591at2759"/>
<feature type="compositionally biased region" description="Polar residues" evidence="1">
    <location>
        <begin position="58"/>
        <end position="67"/>
    </location>
</feature>
<feature type="compositionally biased region" description="Low complexity" evidence="1">
    <location>
        <begin position="615"/>
        <end position="628"/>
    </location>
</feature>
<feature type="region of interest" description="Disordered" evidence="1">
    <location>
        <begin position="222"/>
        <end position="267"/>
    </location>
</feature>
<feature type="region of interest" description="Disordered" evidence="1">
    <location>
        <begin position="609"/>
        <end position="630"/>
    </location>
</feature>
<dbReference type="GO" id="GO:0072583">
    <property type="term" value="P:clathrin-dependent endocytosis"/>
    <property type="evidence" value="ECO:0007669"/>
    <property type="project" value="TreeGrafter"/>
</dbReference>
<organism evidence="2 3">
    <name type="scientific">Nyssa sinensis</name>
    <dbReference type="NCBI Taxonomy" id="561372"/>
    <lineage>
        <taxon>Eukaryota</taxon>
        <taxon>Viridiplantae</taxon>
        <taxon>Streptophyta</taxon>
        <taxon>Embryophyta</taxon>
        <taxon>Tracheophyta</taxon>
        <taxon>Spermatophyta</taxon>
        <taxon>Magnoliopsida</taxon>
        <taxon>eudicotyledons</taxon>
        <taxon>Gunneridae</taxon>
        <taxon>Pentapetalae</taxon>
        <taxon>asterids</taxon>
        <taxon>Cornales</taxon>
        <taxon>Nyssaceae</taxon>
        <taxon>Nyssa</taxon>
    </lineage>
</organism>
<name>A0A5J5B8Y8_9ASTE</name>
<dbReference type="SUPFAM" id="SSF46565">
    <property type="entry name" value="Chaperone J-domain"/>
    <property type="match status" value="1"/>
</dbReference>
<feature type="compositionally biased region" description="Basic and acidic residues" evidence="1">
    <location>
        <begin position="447"/>
        <end position="466"/>
    </location>
</feature>
<feature type="region of interest" description="Disordered" evidence="1">
    <location>
        <begin position="442"/>
        <end position="470"/>
    </location>
</feature>
<dbReference type="Gene3D" id="1.10.287.110">
    <property type="entry name" value="DnaJ domain"/>
    <property type="match status" value="1"/>
</dbReference>
<evidence type="ECO:0000313" key="2">
    <source>
        <dbReference type="EMBL" id="KAA8537661.1"/>
    </source>
</evidence>
<dbReference type="PANTHER" id="PTHR23172:SF64">
    <property type="entry name" value="J DOMAIN-CONTAINING PROTEIN REQUIRED FOR CHLOROPLAST ACCUMULATION RESPONSE 1"/>
    <property type="match status" value="1"/>
</dbReference>
<dbReference type="EMBL" id="CM018038">
    <property type="protein sequence ID" value="KAA8537661.1"/>
    <property type="molecule type" value="Genomic_DNA"/>
</dbReference>
<feature type="compositionally biased region" description="Low complexity" evidence="1">
    <location>
        <begin position="231"/>
        <end position="240"/>
    </location>
</feature>
<feature type="region of interest" description="Disordered" evidence="1">
    <location>
        <begin position="288"/>
        <end position="309"/>
    </location>
</feature>
<feature type="region of interest" description="Disordered" evidence="1">
    <location>
        <begin position="538"/>
        <end position="575"/>
    </location>
</feature>
<reference evidence="2 3" key="1">
    <citation type="submission" date="2019-09" db="EMBL/GenBank/DDBJ databases">
        <title>A chromosome-level genome assembly of the Chinese tupelo Nyssa sinensis.</title>
        <authorList>
            <person name="Yang X."/>
            <person name="Kang M."/>
            <person name="Yang Y."/>
            <person name="Xiong H."/>
            <person name="Wang M."/>
            <person name="Zhang Z."/>
            <person name="Wang Z."/>
            <person name="Wu H."/>
            <person name="Ma T."/>
            <person name="Liu J."/>
            <person name="Xi Z."/>
        </authorList>
    </citation>
    <scope>NUCLEOTIDE SEQUENCE [LARGE SCALE GENOMIC DNA]</scope>
    <source>
        <strain evidence="2">J267</strain>
        <tissue evidence="2">Leaf</tissue>
    </source>
</reference>
<dbReference type="AlphaFoldDB" id="A0A5J5B8Y8"/>
<protein>
    <recommendedName>
        <fullName evidence="4">J domain-containing protein</fullName>
    </recommendedName>
</protein>
<feature type="compositionally biased region" description="Polar residues" evidence="1">
    <location>
        <begin position="242"/>
        <end position="267"/>
    </location>
</feature>
<evidence type="ECO:0008006" key="4">
    <source>
        <dbReference type="Google" id="ProtNLM"/>
    </source>
</evidence>
<dbReference type="GO" id="GO:0072318">
    <property type="term" value="P:clathrin coat disassembly"/>
    <property type="evidence" value="ECO:0007669"/>
    <property type="project" value="TreeGrafter"/>
</dbReference>
<gene>
    <name evidence="2" type="ORF">F0562_027349</name>
</gene>
<sequence length="819" mass="91574">MERFTERENVLLGYSPQRSLGSPSSVAKISLRNSDVDFHDVFGGPPRRSSINEMRYGSSETNDSSSYRGEEDAVLSLTPWSGSSGMPVFGEQSVNRRRYPSNDFFDDIFRGDDSCSYGSPRRSDRDPFCSNPGSRVSSPVRSLPPKAEPFSSSLPSPLSLPAKVSKAVDFPAFASGNRSPFKYKDGTSNGINFSCTPATPLSRFSNEAIQGQEVLRNDIRPSHHQTHLSHECSLSSEEPSYMTKTNETDIGSNLTKDSKSGETPTNGNQFHFSIYKWASRGVPLLMPLRRGKSSKSREKNKTERCSSSNGRIESNSVVCELPRANLQDIDSIFLDHSISSNTESSKMEGNEQHHNSLLRKSFQNRVKPQEVVKEAILDMPGLKSLDSFHSTVENLPGDVILSDEREETKPHSLPEMGLCEKTKQEIPVSIKEDCKPELKSLQSLLDDNEKQGNDEITSKDERKESVVKNSKVSHYVDVTENEKKHIGKRINSNRAEVNKASLQGPPINSEALGRSRVKGKVKEFVKIFNQEVSSKPKMSADIRSQSSRWKGKGTYGADNEASVSTTGMDGKMPVPNVNKLKTLRDASIMADKNLEQLEKQHSHRKTMINKLGNNSSGQKDASASSSESLLDDSKDIVGNMDDPFPEDFLIKELSYNQDELLHTVEEYQDIQVLDVKIRKWSYGKEGNIRSLLSTLQYVLWPESGWKPVPLADIIEGSAVKRAYQKALLYLHPDKLQQKCAASHQKYIAEKVFAILQVFEVVGILYSRNPSINDGCLPHKCYVKCREAIRFYQDYCAHISGQVTPFNRSCLAIRRFIVIG</sequence>
<feature type="compositionally biased region" description="Low complexity" evidence="1">
    <location>
        <begin position="132"/>
        <end position="156"/>
    </location>
</feature>
<feature type="region of interest" description="Disordered" evidence="1">
    <location>
        <begin position="40"/>
        <end position="73"/>
    </location>
</feature>